<dbReference type="CDD" id="cd06257">
    <property type="entry name" value="DnaJ"/>
    <property type="match status" value="1"/>
</dbReference>
<keyword evidence="1" id="KW-0812">Transmembrane</keyword>
<dbReference type="Gene3D" id="1.10.287.110">
    <property type="entry name" value="DnaJ domain"/>
    <property type="match status" value="1"/>
</dbReference>
<evidence type="ECO:0000313" key="4">
    <source>
        <dbReference type="Proteomes" id="UP000825935"/>
    </source>
</evidence>
<organism evidence="3 4">
    <name type="scientific">Ceratopteris richardii</name>
    <name type="common">Triangle waterfern</name>
    <dbReference type="NCBI Taxonomy" id="49495"/>
    <lineage>
        <taxon>Eukaryota</taxon>
        <taxon>Viridiplantae</taxon>
        <taxon>Streptophyta</taxon>
        <taxon>Embryophyta</taxon>
        <taxon>Tracheophyta</taxon>
        <taxon>Polypodiopsida</taxon>
        <taxon>Polypodiidae</taxon>
        <taxon>Polypodiales</taxon>
        <taxon>Pteridineae</taxon>
        <taxon>Pteridaceae</taxon>
        <taxon>Parkerioideae</taxon>
        <taxon>Ceratopteris</taxon>
    </lineage>
</organism>
<sequence>MMRISHARVVLGVSGDASLSQIKEAYKRKALEKHPDRQPANLKKQAETEFREITEAYQCLKTAKGSGPIFKDAAYTTGVSVARGSRRMQFSAVAVPFMFIIMGTIGLGLAQARRAYKENQKHSSSHNPFLP</sequence>
<dbReference type="OMA" id="RRTWETH"/>
<reference evidence="3" key="1">
    <citation type="submission" date="2021-08" db="EMBL/GenBank/DDBJ databases">
        <title>WGS assembly of Ceratopteris richardii.</title>
        <authorList>
            <person name="Marchant D.B."/>
            <person name="Chen G."/>
            <person name="Jenkins J."/>
            <person name="Shu S."/>
            <person name="Leebens-Mack J."/>
            <person name="Grimwood J."/>
            <person name="Schmutz J."/>
            <person name="Soltis P."/>
            <person name="Soltis D."/>
            <person name="Chen Z.-H."/>
        </authorList>
    </citation>
    <scope>NUCLEOTIDE SEQUENCE</scope>
    <source>
        <strain evidence="3">Whitten #5841</strain>
        <tissue evidence="3">Leaf</tissue>
    </source>
</reference>
<dbReference type="InterPro" id="IPR036869">
    <property type="entry name" value="J_dom_sf"/>
</dbReference>
<dbReference type="SMART" id="SM00271">
    <property type="entry name" value="DnaJ"/>
    <property type="match status" value="1"/>
</dbReference>
<dbReference type="PANTHER" id="PTHR43948">
    <property type="entry name" value="DNAJ HOMOLOG SUBFAMILY B"/>
    <property type="match status" value="1"/>
</dbReference>
<dbReference type="GO" id="GO:0051087">
    <property type="term" value="F:protein-folding chaperone binding"/>
    <property type="evidence" value="ECO:0007669"/>
    <property type="project" value="TreeGrafter"/>
</dbReference>
<keyword evidence="1" id="KW-1133">Transmembrane helix</keyword>
<comment type="caution">
    <text evidence="3">The sequence shown here is derived from an EMBL/GenBank/DDBJ whole genome shotgun (WGS) entry which is preliminary data.</text>
</comment>
<evidence type="ECO:0000256" key="1">
    <source>
        <dbReference type="SAM" id="Phobius"/>
    </source>
</evidence>
<gene>
    <name evidence="3" type="ORF">KP509_09G088000</name>
</gene>
<feature type="transmembrane region" description="Helical" evidence="1">
    <location>
        <begin position="90"/>
        <end position="110"/>
    </location>
</feature>
<keyword evidence="4" id="KW-1185">Reference proteome</keyword>
<name>A0A8T2U6M4_CERRI</name>
<keyword evidence="1" id="KW-0472">Membrane</keyword>
<evidence type="ECO:0000259" key="2">
    <source>
        <dbReference type="PROSITE" id="PS50076"/>
    </source>
</evidence>
<dbReference type="EMBL" id="CM035414">
    <property type="protein sequence ID" value="KAH7430200.1"/>
    <property type="molecule type" value="Genomic_DNA"/>
</dbReference>
<dbReference type="OrthoDB" id="10250354at2759"/>
<evidence type="ECO:0000313" key="3">
    <source>
        <dbReference type="EMBL" id="KAH7430200.1"/>
    </source>
</evidence>
<accession>A0A8T2U6M4</accession>
<dbReference type="SUPFAM" id="SSF46565">
    <property type="entry name" value="Chaperone J-domain"/>
    <property type="match status" value="1"/>
</dbReference>
<protein>
    <recommendedName>
        <fullName evidence="2">J domain-containing protein</fullName>
    </recommendedName>
</protein>
<dbReference type="PROSITE" id="PS50076">
    <property type="entry name" value="DNAJ_2"/>
    <property type="match status" value="1"/>
</dbReference>
<dbReference type="GO" id="GO:0005737">
    <property type="term" value="C:cytoplasm"/>
    <property type="evidence" value="ECO:0007669"/>
    <property type="project" value="TreeGrafter"/>
</dbReference>
<proteinExistence type="predicted"/>
<dbReference type="Pfam" id="PF00226">
    <property type="entry name" value="DnaJ"/>
    <property type="match status" value="1"/>
</dbReference>
<dbReference type="AlphaFoldDB" id="A0A8T2U6M4"/>
<dbReference type="PANTHER" id="PTHR43948:SF14">
    <property type="entry name" value="PROTEIN DNAJ, PUTATIVE-RELATED"/>
    <property type="match status" value="1"/>
</dbReference>
<dbReference type="GO" id="GO:0005634">
    <property type="term" value="C:nucleus"/>
    <property type="evidence" value="ECO:0007669"/>
    <property type="project" value="TreeGrafter"/>
</dbReference>
<dbReference type="GO" id="GO:0044183">
    <property type="term" value="F:protein folding chaperone"/>
    <property type="evidence" value="ECO:0007669"/>
    <property type="project" value="TreeGrafter"/>
</dbReference>
<dbReference type="Proteomes" id="UP000825935">
    <property type="component" value="Chromosome 9"/>
</dbReference>
<dbReference type="PRINTS" id="PR00625">
    <property type="entry name" value="JDOMAIN"/>
</dbReference>
<feature type="domain" description="J" evidence="2">
    <location>
        <begin position="6"/>
        <end position="65"/>
    </location>
</feature>
<dbReference type="InterPro" id="IPR001623">
    <property type="entry name" value="DnaJ_domain"/>
</dbReference>
<dbReference type="GO" id="GO:0051082">
    <property type="term" value="F:unfolded protein binding"/>
    <property type="evidence" value="ECO:0007669"/>
    <property type="project" value="TreeGrafter"/>
</dbReference>